<dbReference type="GO" id="GO:0050660">
    <property type="term" value="F:flavin adenine dinucleotide binding"/>
    <property type="evidence" value="ECO:0007669"/>
    <property type="project" value="InterPro"/>
</dbReference>
<organism evidence="8 9">
    <name type="scientific">Nocardia gamkensis</name>
    <dbReference type="NCBI Taxonomy" id="352869"/>
    <lineage>
        <taxon>Bacteria</taxon>
        <taxon>Bacillati</taxon>
        <taxon>Actinomycetota</taxon>
        <taxon>Actinomycetes</taxon>
        <taxon>Mycobacteriales</taxon>
        <taxon>Nocardiaceae</taxon>
        <taxon>Nocardia</taxon>
    </lineage>
</organism>
<evidence type="ECO:0000256" key="2">
    <source>
        <dbReference type="ARBA" id="ARBA00010790"/>
    </source>
</evidence>
<dbReference type="EC" id="1.-.-.-" evidence="8"/>
<dbReference type="InterPro" id="IPR007867">
    <property type="entry name" value="GMC_OxRtase_C"/>
</dbReference>
<evidence type="ECO:0000256" key="1">
    <source>
        <dbReference type="ARBA" id="ARBA00001974"/>
    </source>
</evidence>
<proteinExistence type="inferred from homology"/>
<dbReference type="RefSeq" id="WP_062968420.1">
    <property type="nucleotide sequence ID" value="NZ_JAAXOS010000002.1"/>
</dbReference>
<dbReference type="Proteomes" id="UP000540698">
    <property type="component" value="Unassembled WGS sequence"/>
</dbReference>
<name>A0A7X6L0P5_9NOCA</name>
<accession>A0A7X6L0P5</accession>
<keyword evidence="4 5" id="KW-0274">FAD</keyword>
<evidence type="ECO:0000313" key="9">
    <source>
        <dbReference type="Proteomes" id="UP000540698"/>
    </source>
</evidence>
<feature type="binding site" evidence="5">
    <location>
        <position position="84"/>
    </location>
    <ligand>
        <name>FAD</name>
        <dbReference type="ChEBI" id="CHEBI:57692"/>
    </ligand>
</feature>
<protein>
    <submittedName>
        <fullName evidence="8">Mycofactocin system GMC family oxidoreductase MftG</fullName>
        <ecNumber evidence="8">1.-.-.-</ecNumber>
    </submittedName>
</protein>
<evidence type="ECO:0000313" key="8">
    <source>
        <dbReference type="EMBL" id="NKY25663.1"/>
    </source>
</evidence>
<dbReference type="PANTHER" id="PTHR11552">
    <property type="entry name" value="GLUCOSE-METHANOL-CHOLINE GMC OXIDOREDUCTASE"/>
    <property type="match status" value="1"/>
</dbReference>
<comment type="similarity">
    <text evidence="2 6">Belongs to the GMC oxidoreductase family.</text>
</comment>
<dbReference type="AlphaFoldDB" id="A0A7X6L0P5"/>
<reference evidence="8 9" key="1">
    <citation type="submission" date="2020-04" db="EMBL/GenBank/DDBJ databases">
        <title>MicrobeNet Type strains.</title>
        <authorList>
            <person name="Nicholson A.C."/>
        </authorList>
    </citation>
    <scope>NUCLEOTIDE SEQUENCE [LARGE SCALE GENOMIC DNA]</scope>
    <source>
        <strain evidence="8 9">DSM 44956</strain>
    </source>
</reference>
<sequence length="487" mass="51746">MADTLIVGGGTAGCVLAERLSADPAHAVRLLEAGPLWTGLDAMPAELLDAAALPIGPEVGWLWRYEVVLAGDPPVPGTIVRGKVIGGSGAVNGGYFVRATAADFEDWNRVLGGSDTWSSDAVLPFYCRTERDLDFGDRPWHGDRGPIPVVRTADPAPVSAVFTDACLAAGFAEVPDLNAPDSGEGVGRVPCNRDHGRRIGPAIGYLLPALDRPNLTVRGETLVTRVRFDGTRAVGVEWLRDGESGVEWADRIVLCAGAIESAALLLRSGIGDPRQLRPLGIPVVHAAPVGAWLGDHPEVGISYLLDLAEPPTVPLETVLEVGDVEIRPYAVSFTPGVRRLGVTLMRPRSSGTLRLRSAEPGVAPLIDYRYLAAETDRARLCEAVATAGELLRRMNARPVDPIPRTGDLDAWLRANLATSQHLSGTCRMGRENDAAAVVDELCRVHGVTGLSIVDLSVVPVPLGRGPQATTMMIAEKVAAHCRGRHRV</sequence>
<feature type="binding site" evidence="5">
    <location>
        <position position="223"/>
    </location>
    <ligand>
        <name>FAD</name>
        <dbReference type="ChEBI" id="CHEBI:57692"/>
    </ligand>
</feature>
<dbReference type="EMBL" id="JAAXOS010000002">
    <property type="protein sequence ID" value="NKY25663.1"/>
    <property type="molecule type" value="Genomic_DNA"/>
</dbReference>
<evidence type="ECO:0000259" key="7">
    <source>
        <dbReference type="PROSITE" id="PS00623"/>
    </source>
</evidence>
<dbReference type="Pfam" id="PF00732">
    <property type="entry name" value="GMC_oxred_N"/>
    <property type="match status" value="1"/>
</dbReference>
<dbReference type="NCBIfam" id="TIGR03970">
    <property type="entry name" value="Rv0697"/>
    <property type="match status" value="1"/>
</dbReference>
<dbReference type="SUPFAM" id="SSF51905">
    <property type="entry name" value="FAD/NAD(P)-binding domain"/>
    <property type="match status" value="1"/>
</dbReference>
<dbReference type="InterPro" id="IPR023978">
    <property type="entry name" value="GMC_oxidoreductase_bact"/>
</dbReference>
<dbReference type="PIRSF" id="PIRSF000137">
    <property type="entry name" value="Alcohol_oxidase"/>
    <property type="match status" value="1"/>
</dbReference>
<keyword evidence="8" id="KW-0560">Oxidoreductase</keyword>
<gene>
    <name evidence="8" type="primary">mftG</name>
    <name evidence="8" type="ORF">HGB38_05360</name>
</gene>
<feature type="domain" description="Glucose-methanol-choline oxidoreductase N-terminal" evidence="7">
    <location>
        <begin position="82"/>
        <end position="105"/>
    </location>
</feature>
<comment type="cofactor">
    <cofactor evidence="1 5">
        <name>FAD</name>
        <dbReference type="ChEBI" id="CHEBI:57692"/>
    </cofactor>
</comment>
<keyword evidence="3 6" id="KW-0285">Flavoprotein</keyword>
<dbReference type="PROSITE" id="PS00623">
    <property type="entry name" value="GMC_OXRED_1"/>
    <property type="match status" value="1"/>
</dbReference>
<dbReference type="Gene3D" id="3.50.50.60">
    <property type="entry name" value="FAD/NAD(P)-binding domain"/>
    <property type="match status" value="1"/>
</dbReference>
<dbReference type="GO" id="GO:0016614">
    <property type="term" value="F:oxidoreductase activity, acting on CH-OH group of donors"/>
    <property type="evidence" value="ECO:0007669"/>
    <property type="project" value="InterPro"/>
</dbReference>
<comment type="caution">
    <text evidence="8">The sequence shown here is derived from an EMBL/GenBank/DDBJ whole genome shotgun (WGS) entry which is preliminary data.</text>
</comment>
<dbReference type="PANTHER" id="PTHR11552:SF147">
    <property type="entry name" value="CHOLINE DEHYDROGENASE, MITOCHONDRIAL"/>
    <property type="match status" value="1"/>
</dbReference>
<keyword evidence="9" id="KW-1185">Reference proteome</keyword>
<dbReference type="Gene3D" id="3.30.410.40">
    <property type="match status" value="1"/>
</dbReference>
<evidence type="ECO:0000256" key="6">
    <source>
        <dbReference type="RuleBase" id="RU003968"/>
    </source>
</evidence>
<dbReference type="InterPro" id="IPR000172">
    <property type="entry name" value="GMC_OxRdtase_N"/>
</dbReference>
<dbReference type="InterPro" id="IPR036188">
    <property type="entry name" value="FAD/NAD-bd_sf"/>
</dbReference>
<dbReference type="SUPFAM" id="SSF54373">
    <property type="entry name" value="FAD-linked reductases, C-terminal domain"/>
    <property type="match status" value="1"/>
</dbReference>
<evidence type="ECO:0000256" key="3">
    <source>
        <dbReference type="ARBA" id="ARBA00022630"/>
    </source>
</evidence>
<dbReference type="InterPro" id="IPR012132">
    <property type="entry name" value="GMC_OxRdtase"/>
</dbReference>
<feature type="binding site" evidence="5">
    <location>
        <begin position="466"/>
        <end position="467"/>
    </location>
    <ligand>
        <name>FAD</name>
        <dbReference type="ChEBI" id="CHEBI:57692"/>
    </ligand>
</feature>
<evidence type="ECO:0000256" key="4">
    <source>
        <dbReference type="ARBA" id="ARBA00022827"/>
    </source>
</evidence>
<evidence type="ECO:0000256" key="5">
    <source>
        <dbReference type="PIRSR" id="PIRSR000137-2"/>
    </source>
</evidence>
<dbReference type="Pfam" id="PF05199">
    <property type="entry name" value="GMC_oxred_C"/>
    <property type="match status" value="1"/>
</dbReference>